<proteinExistence type="predicted"/>
<gene>
    <name evidence="1" type="ORF">A2774_02890</name>
</gene>
<comment type="caution">
    <text evidence="1">The sequence shown here is derived from an EMBL/GenBank/DDBJ whole genome shotgun (WGS) entry which is preliminary data.</text>
</comment>
<dbReference type="EMBL" id="MFZG01000023">
    <property type="protein sequence ID" value="OGK16376.1"/>
    <property type="molecule type" value="Genomic_DNA"/>
</dbReference>
<dbReference type="AlphaFoldDB" id="A0A1F7GBY1"/>
<organism evidence="1 2">
    <name type="scientific">Candidatus Roizmanbacteria bacterium RIFCSPHIGHO2_01_FULL_39_12c</name>
    <dbReference type="NCBI Taxonomy" id="1802031"/>
    <lineage>
        <taxon>Bacteria</taxon>
        <taxon>Candidatus Roizmaniibacteriota</taxon>
    </lineage>
</organism>
<accession>A0A1F7GBY1</accession>
<name>A0A1F7GBY1_9BACT</name>
<protein>
    <submittedName>
        <fullName evidence="1">Uncharacterized protein</fullName>
    </submittedName>
</protein>
<reference evidence="1 2" key="1">
    <citation type="journal article" date="2016" name="Nat. Commun.">
        <title>Thousands of microbial genomes shed light on interconnected biogeochemical processes in an aquifer system.</title>
        <authorList>
            <person name="Anantharaman K."/>
            <person name="Brown C.T."/>
            <person name="Hug L.A."/>
            <person name="Sharon I."/>
            <person name="Castelle C.J."/>
            <person name="Probst A.J."/>
            <person name="Thomas B.C."/>
            <person name="Singh A."/>
            <person name="Wilkins M.J."/>
            <person name="Karaoz U."/>
            <person name="Brodie E.L."/>
            <person name="Williams K.H."/>
            <person name="Hubbard S.S."/>
            <person name="Banfield J.F."/>
        </authorList>
    </citation>
    <scope>NUCLEOTIDE SEQUENCE [LARGE SCALE GENOMIC DNA]</scope>
</reference>
<evidence type="ECO:0000313" key="1">
    <source>
        <dbReference type="EMBL" id="OGK16376.1"/>
    </source>
</evidence>
<dbReference type="Proteomes" id="UP000177208">
    <property type="component" value="Unassembled WGS sequence"/>
</dbReference>
<evidence type="ECO:0000313" key="2">
    <source>
        <dbReference type="Proteomes" id="UP000177208"/>
    </source>
</evidence>
<sequence>MTEIYQAKFESVLSNLETTIGSRKKELLDMIHDAALTDPQYKPTLIHPEHLLGIILTSNEFPPDIFSGPNAPLQRRIFMQNFETIATMLPDIIESNYNLRSAGFSYTENPLLYSDPKNRQHLINVANQYADVIQQTYPDGNEGTRYPLKQKNPKAIVDDVETGKFFMYAVQNSRGDTVAVFGNVIRDDILGQRGYAVELGRTGTKADKTPELVNVPLRGVSKLRLYHLLTDPRFIADPEKIGKSATMIYSDIRLAKTWNPEFPGGRGVQSVFFGGQQFGEFLGFGFSSVGWRYNLERTEPFLFIFKPTFPESYKQSLSEKTLFIPDPHDAERVSKFLSGTFGTLPRITHNGSVEDISAIPPEEIEVVLNFTPTKHGRTSDIFTKIDIVDTDFEFKERNTGKIQTLSLLEALQISVQGEAPSVEVYVDATLGGGVEPKRITGIIKTLKDFGFVCNGWVPSSRGNGDAILISYAKLGTGANDPVDPDMPEKYYQGELAETREEALQIFQDLAEAGPLHINN</sequence>